<name>I0CEK3_9ACTN</name>
<gene>
    <name evidence="1" type="ORF">pCQ4.91</name>
</gene>
<evidence type="ECO:0000313" key="1">
    <source>
        <dbReference type="EMBL" id="AFH75216.1"/>
    </source>
</evidence>
<accession>I0CEK3</accession>
<sequence>MQEPHSPASLSVVPCSLTPSGTAASRGGFALRGSRGEGEFVMARSGFSFDERALRKAVAPGLARKAREVTAALNGLIPAYEGKPLGEVEAAVQSTWGEQMDGTLPAAEVKAFAEAIQRGDRVKVALG</sequence>
<organism evidence="1">
    <name type="scientific">Streptomyces sp. W75</name>
    <dbReference type="NCBI Taxonomy" id="1170711"/>
    <lineage>
        <taxon>Bacteria</taxon>
        <taxon>Bacillati</taxon>
        <taxon>Actinomycetota</taxon>
        <taxon>Actinomycetes</taxon>
        <taxon>Kitasatosporales</taxon>
        <taxon>Streptomycetaceae</taxon>
        <taxon>Streptomyces</taxon>
    </lineage>
</organism>
<proteinExistence type="predicted"/>
<dbReference type="AlphaFoldDB" id="I0CEK3"/>
<geneLocation type="plasmid" evidence="1">
    <name>pCQ4</name>
</geneLocation>
<dbReference type="EMBL" id="JQ340175">
    <property type="protein sequence ID" value="AFH75216.1"/>
    <property type="molecule type" value="Genomic_DNA"/>
</dbReference>
<keyword evidence="1" id="KW-0614">Plasmid</keyword>
<protein>
    <submittedName>
        <fullName evidence="1">Uncharacterized protein</fullName>
    </submittedName>
</protein>
<reference evidence="1" key="1">
    <citation type="submission" date="2011-12" db="EMBL/GenBank/DDBJ databases">
        <title>Complete nucleotide sequence of Streptomyces circular plasmid pCQ4.</title>
        <authorList>
            <person name="Cheng Q."/>
            <person name="Tian X."/>
            <person name="Qin Z."/>
        </authorList>
    </citation>
    <scope>NUCLEOTIDE SEQUENCE</scope>
    <source>
        <strain evidence="1">W75</strain>
        <plasmid evidence="1">pCQ4</plasmid>
    </source>
</reference>